<dbReference type="OrthoDB" id="2061841at2"/>
<organism evidence="1 2">
    <name type="scientific">Erysipelothrix larvae</name>
    <dbReference type="NCBI Taxonomy" id="1514105"/>
    <lineage>
        <taxon>Bacteria</taxon>
        <taxon>Bacillati</taxon>
        <taxon>Bacillota</taxon>
        <taxon>Erysipelotrichia</taxon>
        <taxon>Erysipelotrichales</taxon>
        <taxon>Erysipelotrichaceae</taxon>
        <taxon>Erysipelothrix</taxon>
    </lineage>
</organism>
<dbReference type="AlphaFoldDB" id="A0A0X8H1M5"/>
<name>A0A0X8H1M5_9FIRM</name>
<keyword evidence="2" id="KW-1185">Reference proteome</keyword>
<accession>A0A0X8H1M5</accession>
<sequence length="109" mass="12194">MSTLTIQNLQDYLALKYHDENLATGLFMKLVEEVGETAEVLNIMAGRKHEDATHSLASELVDVIHYALAIATVHNIDLTRALIEKDQRASIKYNQSPNLKEFIGSTHDS</sequence>
<dbReference type="Gene3D" id="1.10.287.1080">
    <property type="entry name" value="MazG-like"/>
    <property type="match status" value="1"/>
</dbReference>
<dbReference type="RefSeq" id="WP_067633888.1">
    <property type="nucleotide sequence ID" value="NZ_CP013213.1"/>
</dbReference>
<dbReference type="KEGG" id="erl:AOC36_10095"/>
<gene>
    <name evidence="1" type="ORF">AOC36_10095</name>
</gene>
<protein>
    <submittedName>
        <fullName evidence="1">Uncharacterized protein</fullName>
    </submittedName>
</protein>
<dbReference type="SUPFAM" id="SSF101386">
    <property type="entry name" value="all-alpha NTP pyrophosphatases"/>
    <property type="match status" value="1"/>
</dbReference>
<evidence type="ECO:0000313" key="1">
    <source>
        <dbReference type="EMBL" id="AMC94309.1"/>
    </source>
</evidence>
<dbReference type="STRING" id="1514105.AOC36_10095"/>
<proteinExistence type="predicted"/>
<evidence type="ECO:0000313" key="2">
    <source>
        <dbReference type="Proteomes" id="UP000063781"/>
    </source>
</evidence>
<dbReference type="Proteomes" id="UP000063781">
    <property type="component" value="Chromosome"/>
</dbReference>
<reference evidence="1 2" key="1">
    <citation type="submission" date="2015-10" db="EMBL/GenBank/DDBJ databases">
        <title>Erysipelothrix larvae sp. LV19 isolated from the larval gut of the rhinoceros beetle, Trypoxylus dichotomus.</title>
        <authorList>
            <person name="Lim S."/>
            <person name="Kim B.-C."/>
        </authorList>
    </citation>
    <scope>NUCLEOTIDE SEQUENCE [LARGE SCALE GENOMIC DNA]</scope>
    <source>
        <strain evidence="1 2">LV19</strain>
    </source>
</reference>
<dbReference type="EMBL" id="CP013213">
    <property type="protein sequence ID" value="AMC94309.1"/>
    <property type="molecule type" value="Genomic_DNA"/>
</dbReference>